<dbReference type="PANTHER" id="PTHR35546">
    <property type="entry name" value="F-BOX PROTEIN INTERACTION DOMAIN PROTEIN-RELATED"/>
    <property type="match status" value="1"/>
</dbReference>
<dbReference type="Proteomes" id="UP001652660">
    <property type="component" value="Chromosome 6c"/>
</dbReference>
<dbReference type="Pfam" id="PF12937">
    <property type="entry name" value="F-box-like"/>
    <property type="match status" value="1"/>
</dbReference>
<protein>
    <submittedName>
        <fullName evidence="4">F-box protein At5g07610-like</fullName>
    </submittedName>
</protein>
<evidence type="ECO:0000313" key="4">
    <source>
        <dbReference type="RefSeq" id="XP_027067741.1"/>
    </source>
</evidence>
<name>A0A6P6SPG0_COFAR</name>
<dbReference type="GeneID" id="113693393"/>
<dbReference type="AlphaFoldDB" id="A0A6P6SPG0"/>
<dbReference type="InterPro" id="IPR056592">
    <property type="entry name" value="Beta-prop_At3g26010-like"/>
</dbReference>
<dbReference type="PROSITE" id="PS50181">
    <property type="entry name" value="FBOX"/>
    <property type="match status" value="1"/>
</dbReference>
<organism evidence="3 4">
    <name type="scientific">Coffea arabica</name>
    <name type="common">Arabian coffee</name>
    <dbReference type="NCBI Taxonomy" id="13443"/>
    <lineage>
        <taxon>Eukaryota</taxon>
        <taxon>Viridiplantae</taxon>
        <taxon>Streptophyta</taxon>
        <taxon>Embryophyta</taxon>
        <taxon>Tracheophyta</taxon>
        <taxon>Spermatophyta</taxon>
        <taxon>Magnoliopsida</taxon>
        <taxon>eudicotyledons</taxon>
        <taxon>Gunneridae</taxon>
        <taxon>Pentapetalae</taxon>
        <taxon>asterids</taxon>
        <taxon>lamiids</taxon>
        <taxon>Gentianales</taxon>
        <taxon>Rubiaceae</taxon>
        <taxon>Ixoroideae</taxon>
        <taxon>Gardenieae complex</taxon>
        <taxon>Bertiereae - Coffeeae clade</taxon>
        <taxon>Coffeeae</taxon>
        <taxon>Coffea</taxon>
    </lineage>
</organism>
<dbReference type="RefSeq" id="XP_027067741.1">
    <property type="nucleotide sequence ID" value="XM_027211940.1"/>
</dbReference>
<accession>A0A6P6SPG0</accession>
<evidence type="ECO:0000259" key="2">
    <source>
        <dbReference type="PROSITE" id="PS50181"/>
    </source>
</evidence>
<reference evidence="3" key="1">
    <citation type="journal article" date="2025" name="Foods">
        <title>Unveiling the Microbial Signatures of Arabica Coffee Cherries: Insights into Ripeness Specific Diversity, Functional Traits, and Implications for Quality and Safety.</title>
        <authorList>
            <consortium name="RefSeq"/>
            <person name="Tenea G.N."/>
            <person name="Cifuentes V."/>
            <person name="Reyes P."/>
            <person name="Cevallos-Vallejos M."/>
        </authorList>
    </citation>
    <scope>NUCLEOTIDE SEQUENCE [LARGE SCALE GENOMIC DNA]</scope>
</reference>
<dbReference type="Pfam" id="PF24750">
    <property type="entry name" value="b-prop_At3g26010-like"/>
    <property type="match status" value="1"/>
</dbReference>
<feature type="domain" description="F-box" evidence="2">
    <location>
        <begin position="72"/>
        <end position="117"/>
    </location>
</feature>
<dbReference type="InterPro" id="IPR017451">
    <property type="entry name" value="F-box-assoc_interact_dom"/>
</dbReference>
<evidence type="ECO:0000313" key="3">
    <source>
        <dbReference type="Proteomes" id="UP001652660"/>
    </source>
</evidence>
<dbReference type="InterPro" id="IPR001810">
    <property type="entry name" value="F-box_dom"/>
</dbReference>
<dbReference type="SUPFAM" id="SSF81383">
    <property type="entry name" value="F-box domain"/>
    <property type="match status" value="1"/>
</dbReference>
<dbReference type="InterPro" id="IPR055290">
    <property type="entry name" value="At3g26010-like"/>
</dbReference>
<sequence>MDTLGGDRGGDGQFRRSSTRISRAPLIKHISNSRKFSIRRSSSSSASVEQIQTSETTEIPPPFVSSSSSPLSATLIGYNEDILLQILPYLPPKSLLRFQSVSKKWLSIISNPTFRRLHLRVNPTTATSAFILFRKIKNMAPELNFISSHEDYVNPMGNIVSNLNNLFENADILGLHSCNGLLCVKFCFNYDSIEFVVYNPTTNKYRLIPRLKKIVEERLLQTSVVNIAFDPLNPAQYTLVCVITDHFESEYRFIVYSSETGFWRESVKRLDIYTEKYYFDRGVLWNGGLHWATQWGSTVCFDIDHECVRSTMPNLPALYDDSSEVCYFGDSGGELYLISVSMPRKTVFNVFSLKMDYSKWDVKHRIDLTLLSIFYPLVVDEELDPNEFGFHILHYVVDKNRGNVMVVLSMHRKIFCYDINDLTVKELANIEPKEVSYRWMETSKYLRRDASKYMWREAYQHVETLAYI</sequence>
<dbReference type="SMART" id="SM00256">
    <property type="entry name" value="FBOX"/>
    <property type="match status" value="1"/>
</dbReference>
<dbReference type="NCBIfam" id="TIGR01640">
    <property type="entry name" value="F_box_assoc_1"/>
    <property type="match status" value="1"/>
</dbReference>
<dbReference type="Gene3D" id="1.20.1280.50">
    <property type="match status" value="1"/>
</dbReference>
<proteinExistence type="predicted"/>
<feature type="region of interest" description="Disordered" evidence="1">
    <location>
        <begin position="1"/>
        <end position="23"/>
    </location>
</feature>
<evidence type="ECO:0000256" key="1">
    <source>
        <dbReference type="SAM" id="MobiDB-lite"/>
    </source>
</evidence>
<dbReference type="InterPro" id="IPR036047">
    <property type="entry name" value="F-box-like_dom_sf"/>
</dbReference>
<gene>
    <name evidence="4" type="primary">LOC113693393</name>
</gene>
<reference evidence="4" key="2">
    <citation type="submission" date="2025-08" db="UniProtKB">
        <authorList>
            <consortium name="RefSeq"/>
        </authorList>
    </citation>
    <scope>IDENTIFICATION</scope>
    <source>
        <tissue evidence="4">Leaves</tissue>
    </source>
</reference>
<dbReference type="OrthoDB" id="605328at2759"/>
<keyword evidence="3" id="KW-1185">Reference proteome</keyword>
<dbReference type="PANTHER" id="PTHR35546:SF117">
    <property type="entry name" value="F-BOX DOMAIN-CONTAINING PROTEIN"/>
    <property type="match status" value="1"/>
</dbReference>